<gene>
    <name evidence="17" type="primary">STK40</name>
</gene>
<dbReference type="GO" id="GO:0005524">
    <property type="term" value="F:ATP binding"/>
    <property type="evidence" value="ECO:0007669"/>
    <property type="project" value="UniProtKB-KW"/>
</dbReference>
<dbReference type="STRING" id="8840.ENSAPLP00000017630"/>
<keyword evidence="8" id="KW-0723">Serine/threonine-protein kinase</keyword>
<dbReference type="AlphaFoldDB" id="A0A493SVY1"/>
<dbReference type="GO" id="GO:0005829">
    <property type="term" value="C:cytosol"/>
    <property type="evidence" value="ECO:0007669"/>
    <property type="project" value="Ensembl"/>
</dbReference>
<reference evidence="17 18" key="1">
    <citation type="submission" date="2017-10" db="EMBL/GenBank/DDBJ databases">
        <title>A new Pekin duck reference genome.</title>
        <authorList>
            <person name="Hou Z.-C."/>
            <person name="Zhou Z.-K."/>
            <person name="Zhu F."/>
            <person name="Hou S.-S."/>
        </authorList>
    </citation>
    <scope>NUCLEOTIDE SEQUENCE [LARGE SCALE GENOMIC DNA]</scope>
</reference>
<evidence type="ECO:0000313" key="18">
    <source>
        <dbReference type="Proteomes" id="UP000016666"/>
    </source>
</evidence>
<evidence type="ECO:0000313" key="17">
    <source>
        <dbReference type="Ensembl" id="ENSAPLP00000017630.1"/>
    </source>
</evidence>
<evidence type="ECO:0000256" key="1">
    <source>
        <dbReference type="ARBA" id="ARBA00003412"/>
    </source>
</evidence>
<comment type="catalytic activity">
    <reaction evidence="14">
        <text>L-threonyl-[protein] + ATP = O-phospho-L-threonyl-[protein] + ADP + H(+)</text>
        <dbReference type="Rhea" id="RHEA:46608"/>
        <dbReference type="Rhea" id="RHEA-COMP:11060"/>
        <dbReference type="Rhea" id="RHEA-COMP:11605"/>
        <dbReference type="ChEBI" id="CHEBI:15378"/>
        <dbReference type="ChEBI" id="CHEBI:30013"/>
        <dbReference type="ChEBI" id="CHEBI:30616"/>
        <dbReference type="ChEBI" id="CHEBI:61977"/>
        <dbReference type="ChEBI" id="CHEBI:456216"/>
        <dbReference type="EC" id="2.7.11.1"/>
    </reaction>
</comment>
<evidence type="ECO:0000256" key="13">
    <source>
        <dbReference type="ARBA" id="ARBA00023242"/>
    </source>
</evidence>
<dbReference type="SUPFAM" id="SSF56112">
    <property type="entry name" value="Protein kinase-like (PK-like)"/>
    <property type="match status" value="1"/>
</dbReference>
<keyword evidence="12" id="KW-0067">ATP-binding</keyword>
<evidence type="ECO:0000256" key="2">
    <source>
        <dbReference type="ARBA" id="ARBA00004123"/>
    </source>
</evidence>
<dbReference type="GeneTree" id="ENSGT00950000182986"/>
<dbReference type="PANTHER" id="PTHR22961">
    <property type="entry name" value="SER/THR PROTEIN KINASE-TRB"/>
    <property type="match status" value="1"/>
</dbReference>
<comment type="subcellular location">
    <subcellularLocation>
        <location evidence="3">Cytoplasm</location>
    </subcellularLocation>
    <subcellularLocation>
        <location evidence="2">Nucleus</location>
    </subcellularLocation>
</comment>
<feature type="domain" description="Protein kinase" evidence="16">
    <location>
        <begin position="59"/>
        <end position="367"/>
    </location>
</feature>
<proteinExistence type="inferred from homology"/>
<dbReference type="GO" id="GO:0035264">
    <property type="term" value="P:multicellular organism growth"/>
    <property type="evidence" value="ECO:0007669"/>
    <property type="project" value="Ensembl"/>
</dbReference>
<dbReference type="Gene3D" id="1.10.510.10">
    <property type="entry name" value="Transferase(Phosphotransferase) domain 1"/>
    <property type="match status" value="1"/>
</dbReference>
<dbReference type="InterPro" id="IPR000719">
    <property type="entry name" value="Prot_kinase_dom"/>
</dbReference>
<evidence type="ECO:0000256" key="10">
    <source>
        <dbReference type="ARBA" id="ARBA00022741"/>
    </source>
</evidence>
<dbReference type="GO" id="GO:0003016">
    <property type="term" value="P:respiratory system process"/>
    <property type="evidence" value="ECO:0007669"/>
    <property type="project" value="Ensembl"/>
</dbReference>
<keyword evidence="13" id="KW-0539">Nucleus</keyword>
<dbReference type="GO" id="GO:0043066">
    <property type="term" value="P:negative regulation of apoptotic process"/>
    <property type="evidence" value="ECO:0007669"/>
    <property type="project" value="Ensembl"/>
</dbReference>
<organism evidence="17 18">
    <name type="scientific">Anas platyrhynchos platyrhynchos</name>
    <name type="common">Northern mallard</name>
    <dbReference type="NCBI Taxonomy" id="8840"/>
    <lineage>
        <taxon>Eukaryota</taxon>
        <taxon>Metazoa</taxon>
        <taxon>Chordata</taxon>
        <taxon>Craniata</taxon>
        <taxon>Vertebrata</taxon>
        <taxon>Euteleostomi</taxon>
        <taxon>Archelosauria</taxon>
        <taxon>Archosauria</taxon>
        <taxon>Dinosauria</taxon>
        <taxon>Saurischia</taxon>
        <taxon>Theropoda</taxon>
        <taxon>Coelurosauria</taxon>
        <taxon>Aves</taxon>
        <taxon>Neognathae</taxon>
        <taxon>Galloanserae</taxon>
        <taxon>Anseriformes</taxon>
        <taxon>Anatidae</taxon>
        <taxon>Anatinae</taxon>
        <taxon>Anas</taxon>
    </lineage>
</organism>
<keyword evidence="18" id="KW-1185">Reference proteome</keyword>
<dbReference type="Pfam" id="PF00069">
    <property type="entry name" value="Pkinase"/>
    <property type="match status" value="1"/>
</dbReference>
<dbReference type="InterPro" id="IPR024104">
    <property type="entry name" value="Tribbles/Ser_Thr_kinase_40"/>
</dbReference>
<comment type="catalytic activity">
    <reaction evidence="15">
        <text>L-seryl-[protein] + ATP = O-phospho-L-seryl-[protein] + ADP + H(+)</text>
        <dbReference type="Rhea" id="RHEA:17989"/>
        <dbReference type="Rhea" id="RHEA-COMP:9863"/>
        <dbReference type="Rhea" id="RHEA-COMP:11604"/>
        <dbReference type="ChEBI" id="CHEBI:15378"/>
        <dbReference type="ChEBI" id="CHEBI:29999"/>
        <dbReference type="ChEBI" id="CHEBI:30616"/>
        <dbReference type="ChEBI" id="CHEBI:83421"/>
        <dbReference type="ChEBI" id="CHEBI:456216"/>
        <dbReference type="EC" id="2.7.11.1"/>
    </reaction>
</comment>
<dbReference type="GO" id="GO:0010468">
    <property type="term" value="P:regulation of gene expression"/>
    <property type="evidence" value="ECO:0007669"/>
    <property type="project" value="Ensembl"/>
</dbReference>
<keyword evidence="7" id="KW-0963">Cytoplasm</keyword>
<protein>
    <recommendedName>
        <fullName evidence="6">Serine/threonine-protein kinase 40</fullName>
        <ecNumber evidence="5">2.7.11.1</ecNumber>
    </recommendedName>
</protein>
<sequence length="492" mass="53777">MSHSCVFFFFFTARVGRGKCIKPRMKRRASDRGAGETSTKAKALCTGISGNNAKRAGPFILGPRLGNSPVPSIVQCLARKDGTDDFYQLKILTLEERGDKGIETQEERQGKMLLHTEYSLLSLLHNQEGVVHHHGLFQDRACEIIEDLEANRMVRKMKKRICLVLDCLCAHDFSDKTADLINLQHYVIKEKRLSERETVVIFYDVVRVVEALHKKNIVHRDLKLGNMVLNKRTHRITITNFCLGKHLVSEDDLLKDQRGSPAYISPDVLSGRPYRGKPSDMWALGVVLFTMLYGQFPFYDSIPQELFRKIKAAEYTIPEQSMSSLSGPLQVVPDIDDQVANPENPQEVGAGGLPLVLGLRFCGDAFFGLVVLGALPWAASPAGPAALSTCMPQASFPRPCATFPPRIPTPRGLQPAELHGNELAGPGSSPRAVPACVQLGAGSGSLLCSASCSLAAVCPVGSSGDLASSLPSAHYPPVAQASRRQGLLWPWL</sequence>
<keyword evidence="10" id="KW-0547">Nucleotide-binding</keyword>
<dbReference type="GO" id="GO:0005977">
    <property type="term" value="P:glycogen metabolic process"/>
    <property type="evidence" value="ECO:0007669"/>
    <property type="project" value="Ensembl"/>
</dbReference>
<evidence type="ECO:0000256" key="12">
    <source>
        <dbReference type="ARBA" id="ARBA00022840"/>
    </source>
</evidence>
<evidence type="ECO:0000256" key="4">
    <source>
        <dbReference type="ARBA" id="ARBA00006692"/>
    </source>
</evidence>
<dbReference type="GO" id="GO:0043408">
    <property type="term" value="P:regulation of MAPK cascade"/>
    <property type="evidence" value="ECO:0007669"/>
    <property type="project" value="Ensembl"/>
</dbReference>
<name>A0A493SVY1_ANAPP</name>
<keyword evidence="11" id="KW-0418">Kinase</keyword>
<dbReference type="Ensembl" id="ENSAPLT00000041812.1">
    <property type="protein sequence ID" value="ENSAPLP00000017630.1"/>
    <property type="gene ID" value="ENSAPLG00000008561.2"/>
</dbReference>
<keyword evidence="9" id="KW-0808">Transferase</keyword>
<reference evidence="17" key="2">
    <citation type="submission" date="2025-08" db="UniProtKB">
        <authorList>
            <consortium name="Ensembl"/>
        </authorList>
    </citation>
    <scope>IDENTIFICATION</scope>
</reference>
<dbReference type="Proteomes" id="UP000016666">
    <property type="component" value="Chromosome 24"/>
</dbReference>
<dbReference type="PROSITE" id="PS50011">
    <property type="entry name" value="PROTEIN_KINASE_DOM"/>
    <property type="match status" value="1"/>
</dbReference>
<evidence type="ECO:0000259" key="16">
    <source>
        <dbReference type="PROSITE" id="PS50011"/>
    </source>
</evidence>
<evidence type="ECO:0000256" key="8">
    <source>
        <dbReference type="ARBA" id="ARBA00022527"/>
    </source>
</evidence>
<accession>A0A493SVY1</accession>
<dbReference type="SMART" id="SM00220">
    <property type="entry name" value="S_TKc"/>
    <property type="match status" value="1"/>
</dbReference>
<evidence type="ECO:0000256" key="9">
    <source>
        <dbReference type="ARBA" id="ARBA00022679"/>
    </source>
</evidence>
<dbReference type="PANTHER" id="PTHR22961:SF16">
    <property type="entry name" value="SERINE_THREONINE-PROTEIN KINASE 40"/>
    <property type="match status" value="1"/>
</dbReference>
<dbReference type="GO" id="GO:0004674">
    <property type="term" value="F:protein serine/threonine kinase activity"/>
    <property type="evidence" value="ECO:0007669"/>
    <property type="project" value="UniProtKB-KW"/>
</dbReference>
<evidence type="ECO:0000256" key="7">
    <source>
        <dbReference type="ARBA" id="ARBA00022490"/>
    </source>
</evidence>
<dbReference type="PROSITE" id="PS00108">
    <property type="entry name" value="PROTEIN_KINASE_ST"/>
    <property type="match status" value="1"/>
</dbReference>
<evidence type="ECO:0000256" key="14">
    <source>
        <dbReference type="ARBA" id="ARBA00047899"/>
    </source>
</evidence>
<reference evidence="17" key="3">
    <citation type="submission" date="2025-09" db="UniProtKB">
        <authorList>
            <consortium name="Ensembl"/>
        </authorList>
    </citation>
    <scope>IDENTIFICATION</scope>
</reference>
<evidence type="ECO:0000256" key="6">
    <source>
        <dbReference type="ARBA" id="ARBA00016813"/>
    </source>
</evidence>
<dbReference type="InterPro" id="IPR024236">
    <property type="entry name" value="Ser/Thr_kinase_40"/>
</dbReference>
<dbReference type="EC" id="2.7.11.1" evidence="5"/>
<dbReference type="GO" id="GO:0005654">
    <property type="term" value="C:nucleoplasm"/>
    <property type="evidence" value="ECO:0007669"/>
    <property type="project" value="Ensembl"/>
</dbReference>
<evidence type="ECO:0000256" key="11">
    <source>
        <dbReference type="ARBA" id="ARBA00022777"/>
    </source>
</evidence>
<evidence type="ECO:0000256" key="3">
    <source>
        <dbReference type="ARBA" id="ARBA00004496"/>
    </source>
</evidence>
<dbReference type="CDD" id="cd13974">
    <property type="entry name" value="STKc_SHIK"/>
    <property type="match status" value="1"/>
</dbReference>
<comment type="function">
    <text evidence="1">May be a negative regulator of NF-kappa-B and p53-mediated gene transcription.</text>
</comment>
<evidence type="ECO:0000256" key="5">
    <source>
        <dbReference type="ARBA" id="ARBA00012513"/>
    </source>
</evidence>
<dbReference type="InterPro" id="IPR011009">
    <property type="entry name" value="Kinase-like_dom_sf"/>
</dbReference>
<dbReference type="GO" id="GO:0060425">
    <property type="term" value="P:lung morphogenesis"/>
    <property type="evidence" value="ECO:0007669"/>
    <property type="project" value="Ensembl"/>
</dbReference>
<comment type="similarity">
    <text evidence="4">Belongs to the protein kinase superfamily. CAMK Ser/Thr protein kinase family.</text>
</comment>
<evidence type="ECO:0000256" key="15">
    <source>
        <dbReference type="ARBA" id="ARBA00048679"/>
    </source>
</evidence>
<dbReference type="InterPro" id="IPR008271">
    <property type="entry name" value="Ser/Thr_kinase_AS"/>
</dbReference>